<evidence type="ECO:0000313" key="2">
    <source>
        <dbReference type="Proteomes" id="UP000828390"/>
    </source>
</evidence>
<gene>
    <name evidence="1" type="ORF">DPMN_133015</name>
</gene>
<dbReference type="EMBL" id="JAIWYP010000006">
    <property type="protein sequence ID" value="KAH3804727.1"/>
    <property type="molecule type" value="Genomic_DNA"/>
</dbReference>
<protein>
    <submittedName>
        <fullName evidence="1">Uncharacterized protein</fullName>
    </submittedName>
</protein>
<organism evidence="1 2">
    <name type="scientific">Dreissena polymorpha</name>
    <name type="common">Zebra mussel</name>
    <name type="synonym">Mytilus polymorpha</name>
    <dbReference type="NCBI Taxonomy" id="45954"/>
    <lineage>
        <taxon>Eukaryota</taxon>
        <taxon>Metazoa</taxon>
        <taxon>Spiralia</taxon>
        <taxon>Lophotrochozoa</taxon>
        <taxon>Mollusca</taxon>
        <taxon>Bivalvia</taxon>
        <taxon>Autobranchia</taxon>
        <taxon>Heteroconchia</taxon>
        <taxon>Euheterodonta</taxon>
        <taxon>Imparidentia</taxon>
        <taxon>Neoheterodontei</taxon>
        <taxon>Myida</taxon>
        <taxon>Dreissenoidea</taxon>
        <taxon>Dreissenidae</taxon>
        <taxon>Dreissena</taxon>
    </lineage>
</organism>
<sequence length="110" mass="12546">MIKTNMSSFDISVNDKMQIDGQGYGFATEIVFREFATLDMVRIIDSDFEVELERERLTVLPKAGTKSDTDRMPRQGPSRFNIVSDLDVKNFNHQQTNKNTLSKTVNGLKI</sequence>
<dbReference type="AlphaFoldDB" id="A0A9D4JED3"/>
<keyword evidence="2" id="KW-1185">Reference proteome</keyword>
<dbReference type="Proteomes" id="UP000828390">
    <property type="component" value="Unassembled WGS sequence"/>
</dbReference>
<evidence type="ECO:0000313" key="1">
    <source>
        <dbReference type="EMBL" id="KAH3804727.1"/>
    </source>
</evidence>
<reference evidence="1" key="2">
    <citation type="submission" date="2020-11" db="EMBL/GenBank/DDBJ databases">
        <authorList>
            <person name="McCartney M.A."/>
            <person name="Auch B."/>
            <person name="Kono T."/>
            <person name="Mallez S."/>
            <person name="Becker A."/>
            <person name="Gohl D.M."/>
            <person name="Silverstein K.A.T."/>
            <person name="Koren S."/>
            <person name="Bechman K.B."/>
            <person name="Herman A."/>
            <person name="Abrahante J.E."/>
            <person name="Garbe J."/>
        </authorList>
    </citation>
    <scope>NUCLEOTIDE SEQUENCE</scope>
    <source>
        <strain evidence="1">Duluth1</strain>
        <tissue evidence="1">Whole animal</tissue>
    </source>
</reference>
<proteinExistence type="predicted"/>
<name>A0A9D4JED3_DREPO</name>
<comment type="caution">
    <text evidence="1">The sequence shown here is derived from an EMBL/GenBank/DDBJ whole genome shotgun (WGS) entry which is preliminary data.</text>
</comment>
<accession>A0A9D4JED3</accession>
<reference evidence="1" key="1">
    <citation type="journal article" date="2019" name="bioRxiv">
        <title>The Genome of the Zebra Mussel, Dreissena polymorpha: A Resource for Invasive Species Research.</title>
        <authorList>
            <person name="McCartney M.A."/>
            <person name="Auch B."/>
            <person name="Kono T."/>
            <person name="Mallez S."/>
            <person name="Zhang Y."/>
            <person name="Obille A."/>
            <person name="Becker A."/>
            <person name="Abrahante J.E."/>
            <person name="Garbe J."/>
            <person name="Badalamenti J.P."/>
            <person name="Herman A."/>
            <person name="Mangelson H."/>
            <person name="Liachko I."/>
            <person name="Sullivan S."/>
            <person name="Sone E.D."/>
            <person name="Koren S."/>
            <person name="Silverstein K.A.T."/>
            <person name="Beckman K.B."/>
            <person name="Gohl D.M."/>
        </authorList>
    </citation>
    <scope>NUCLEOTIDE SEQUENCE</scope>
    <source>
        <strain evidence="1">Duluth1</strain>
        <tissue evidence="1">Whole animal</tissue>
    </source>
</reference>